<feature type="domain" description="N-acetyltransferase" evidence="1">
    <location>
        <begin position="17"/>
        <end position="151"/>
    </location>
</feature>
<dbReference type="InterPro" id="IPR000182">
    <property type="entry name" value="GNAT_dom"/>
</dbReference>
<dbReference type="Proteomes" id="UP000638043">
    <property type="component" value="Unassembled WGS sequence"/>
</dbReference>
<comment type="caution">
    <text evidence="2">The sequence shown here is derived from an EMBL/GenBank/DDBJ whole genome shotgun (WGS) entry which is preliminary data.</text>
</comment>
<dbReference type="Gene3D" id="3.40.630.30">
    <property type="match status" value="1"/>
</dbReference>
<keyword evidence="3" id="KW-1185">Reference proteome</keyword>
<dbReference type="RefSeq" id="WP_188699696.1">
    <property type="nucleotide sequence ID" value="NZ_BMMQ01000001.1"/>
</dbReference>
<dbReference type="InterPro" id="IPR016181">
    <property type="entry name" value="Acyl_CoA_acyltransferase"/>
</dbReference>
<dbReference type="Pfam" id="PF13673">
    <property type="entry name" value="Acetyltransf_10"/>
    <property type="match status" value="1"/>
</dbReference>
<sequence length="683" mass="76096">MSLSSASLNIFSCQASDPLLDTHVAAVIALASAHKKTLGFLTDAVFKKAADAGHLTLAYSSDVLVGYALYRITRATIKLTQVCVASESRGKNLGAHLIEHVINQHPDAVAITASCRRDYNLDSFWRGAGLSPSSEKAGRNAQGLPLTLWFRKLGTPDLFTTNLLFSDRPIAVLDSNIIIDLHARDEVHRPNREASRALVADWLAEEIEFAVSVQVDHELNKLGDDSERKIQTTFAQEWTRLPTERPFNTDIENELKAIFGQPALRKDVSLESDICHIADAVRASAKYFVTNDEGVLAMRNPIREKFGLLIARPHEVVTDIAENPGILNSYSPGVFENLSLSWHSTADFDEQSLEKQFMNYAAHEKAKSFRPRLRSGIASMSSQVLTDDESPTALLAANVSEDALEVSLLRVAAGQHQSSIALQLARQLRMRAVGHEKSLVRISDPALPRVVQTALHEDGYQRDSEGSFIARPINYRGALTDFEAYFLDASTTLIQTSNSHDLERQHWPLRIWDDRPCYVVSIKPTAAMDLFAYPPNLLQQRRALGLSRRHIYYRSGRSNPFKHLPARVLWYASQEKGNQVQQFFAVSNAVASHTLPAGDAHEKFNRFGVYKKRQVEATADPTGNVTVLEVEDTEVLTNPIHLKTFRKHATPHGVTGEFFSPRSIPAQLFQELMSEYNQPNSLA</sequence>
<dbReference type="SUPFAM" id="SSF88723">
    <property type="entry name" value="PIN domain-like"/>
    <property type="match status" value="1"/>
</dbReference>
<accession>A0ABQ2MXU6</accession>
<dbReference type="EMBL" id="BMMQ01000001">
    <property type="protein sequence ID" value="GGO59820.1"/>
    <property type="molecule type" value="Genomic_DNA"/>
</dbReference>
<name>A0ABQ2MXU6_9MICO</name>
<dbReference type="PROSITE" id="PS51186">
    <property type="entry name" value="GNAT"/>
    <property type="match status" value="1"/>
</dbReference>
<dbReference type="InterPro" id="IPR029060">
    <property type="entry name" value="PIN-like_dom_sf"/>
</dbReference>
<dbReference type="CDD" id="cd04301">
    <property type="entry name" value="NAT_SF"/>
    <property type="match status" value="1"/>
</dbReference>
<proteinExistence type="predicted"/>
<dbReference type="SUPFAM" id="SSF55729">
    <property type="entry name" value="Acyl-CoA N-acyltransferases (Nat)"/>
    <property type="match status" value="1"/>
</dbReference>
<reference evidence="3" key="1">
    <citation type="journal article" date="2019" name="Int. J. Syst. Evol. Microbiol.">
        <title>The Global Catalogue of Microorganisms (GCM) 10K type strain sequencing project: providing services to taxonomists for standard genome sequencing and annotation.</title>
        <authorList>
            <consortium name="The Broad Institute Genomics Platform"/>
            <consortium name="The Broad Institute Genome Sequencing Center for Infectious Disease"/>
            <person name="Wu L."/>
            <person name="Ma J."/>
        </authorList>
    </citation>
    <scope>NUCLEOTIDE SEQUENCE [LARGE SCALE GENOMIC DNA]</scope>
    <source>
        <strain evidence="3">CGMCC 4.7181</strain>
    </source>
</reference>
<evidence type="ECO:0000259" key="1">
    <source>
        <dbReference type="PROSITE" id="PS51186"/>
    </source>
</evidence>
<protein>
    <recommendedName>
        <fullName evidence="1">N-acetyltransferase domain-containing protein</fullName>
    </recommendedName>
</protein>
<evidence type="ECO:0000313" key="3">
    <source>
        <dbReference type="Proteomes" id="UP000638043"/>
    </source>
</evidence>
<organism evidence="2 3">
    <name type="scientific">Microbacterium nanhaiense</name>
    <dbReference type="NCBI Taxonomy" id="1301026"/>
    <lineage>
        <taxon>Bacteria</taxon>
        <taxon>Bacillati</taxon>
        <taxon>Actinomycetota</taxon>
        <taxon>Actinomycetes</taxon>
        <taxon>Micrococcales</taxon>
        <taxon>Microbacteriaceae</taxon>
        <taxon>Microbacterium</taxon>
    </lineage>
</organism>
<gene>
    <name evidence="2" type="ORF">GCM10010910_03710</name>
</gene>
<evidence type="ECO:0000313" key="2">
    <source>
        <dbReference type="EMBL" id="GGO59820.1"/>
    </source>
</evidence>